<dbReference type="STRING" id="592010.GCWU000182_001602"/>
<evidence type="ECO:0000256" key="3">
    <source>
        <dbReference type="ARBA" id="ARBA00022679"/>
    </source>
</evidence>
<keyword evidence="4 6" id="KW-0949">S-adenosyl-L-methionine</keyword>
<evidence type="ECO:0000256" key="5">
    <source>
        <dbReference type="ARBA" id="ARBA00038303"/>
    </source>
</evidence>
<dbReference type="eggNOG" id="COG1576">
    <property type="taxonomic scope" value="Bacteria"/>
</dbReference>
<comment type="subunit">
    <text evidence="6">Homodimer.</text>
</comment>
<dbReference type="AlphaFoldDB" id="W1Q5C0"/>
<dbReference type="HAMAP" id="MF_00658">
    <property type="entry name" value="23SrRNA_methyltr_H"/>
    <property type="match status" value="1"/>
</dbReference>
<keyword evidence="3 6" id="KW-0808">Transferase</keyword>
<dbReference type="Proteomes" id="UP000019050">
    <property type="component" value="Unassembled WGS sequence"/>
</dbReference>
<evidence type="ECO:0000256" key="2">
    <source>
        <dbReference type="ARBA" id="ARBA00022603"/>
    </source>
</evidence>
<comment type="function">
    <text evidence="6">Specifically methylates the pseudouridine at position 1915 (m3Psi1915) in 23S rRNA.</text>
</comment>
<keyword evidence="8" id="KW-1185">Reference proteome</keyword>
<dbReference type="NCBIfam" id="TIGR00246">
    <property type="entry name" value="tRNA_RlmH_YbeA"/>
    <property type="match status" value="1"/>
</dbReference>
<proteinExistence type="inferred from homology"/>
<keyword evidence="2 6" id="KW-0489">Methyltransferase</keyword>
<comment type="catalytic activity">
    <reaction evidence="6">
        <text>pseudouridine(1915) in 23S rRNA + S-adenosyl-L-methionine = N(3)-methylpseudouridine(1915) in 23S rRNA + S-adenosyl-L-homocysteine + H(+)</text>
        <dbReference type="Rhea" id="RHEA:42752"/>
        <dbReference type="Rhea" id="RHEA-COMP:10221"/>
        <dbReference type="Rhea" id="RHEA-COMP:10222"/>
        <dbReference type="ChEBI" id="CHEBI:15378"/>
        <dbReference type="ChEBI" id="CHEBI:57856"/>
        <dbReference type="ChEBI" id="CHEBI:59789"/>
        <dbReference type="ChEBI" id="CHEBI:65314"/>
        <dbReference type="ChEBI" id="CHEBI:74486"/>
        <dbReference type="EC" id="2.1.1.177"/>
    </reaction>
</comment>
<dbReference type="PANTHER" id="PTHR33603">
    <property type="entry name" value="METHYLTRANSFERASE"/>
    <property type="match status" value="1"/>
</dbReference>
<evidence type="ECO:0000313" key="8">
    <source>
        <dbReference type="Proteomes" id="UP000019050"/>
    </source>
</evidence>
<feature type="binding site" evidence="6">
    <location>
        <position position="84"/>
    </location>
    <ligand>
        <name>S-adenosyl-L-methionine</name>
        <dbReference type="ChEBI" id="CHEBI:59789"/>
    </ligand>
</feature>
<evidence type="ECO:0000256" key="6">
    <source>
        <dbReference type="HAMAP-Rule" id="MF_00658"/>
    </source>
</evidence>
<comment type="caution">
    <text evidence="7">The sequence shown here is derived from an EMBL/GenBank/DDBJ whole genome shotgun (WGS) entry which is preliminary data.</text>
</comment>
<keyword evidence="6" id="KW-0963">Cytoplasm</keyword>
<dbReference type="InterPro" id="IPR029028">
    <property type="entry name" value="Alpha/beta_knot_MTases"/>
</dbReference>
<evidence type="ECO:0000256" key="1">
    <source>
        <dbReference type="ARBA" id="ARBA00022552"/>
    </source>
</evidence>
<dbReference type="Gene3D" id="3.40.1280.10">
    <property type="match status" value="1"/>
</dbReference>
<dbReference type="PANTHER" id="PTHR33603:SF1">
    <property type="entry name" value="RIBOSOMAL RNA LARGE SUBUNIT METHYLTRANSFERASE H"/>
    <property type="match status" value="1"/>
</dbReference>
<comment type="similarity">
    <text evidence="5 6">Belongs to the RNA methyltransferase RlmH family.</text>
</comment>
<protein>
    <recommendedName>
        <fullName evidence="6">Ribosomal RNA large subunit methyltransferase H</fullName>
        <ecNumber evidence="6">2.1.1.177</ecNumber>
    </recommendedName>
    <alternativeName>
        <fullName evidence="6">23S rRNA (pseudouridine1915-N3)-methyltransferase</fullName>
    </alternativeName>
    <alternativeName>
        <fullName evidence="6">23S rRNA m3Psi1915 methyltransferase</fullName>
    </alternativeName>
    <alternativeName>
        <fullName evidence="6">rRNA (pseudouridine-N3-)-methyltransferase RlmH</fullName>
    </alternativeName>
</protein>
<dbReference type="CDD" id="cd18081">
    <property type="entry name" value="RlmH-like"/>
    <property type="match status" value="1"/>
</dbReference>
<evidence type="ECO:0000313" key="7">
    <source>
        <dbReference type="EMBL" id="ESK65059.1"/>
    </source>
</evidence>
<dbReference type="SUPFAM" id="SSF75217">
    <property type="entry name" value="alpha/beta knot"/>
    <property type="match status" value="1"/>
</dbReference>
<dbReference type="GO" id="GO:0070038">
    <property type="term" value="F:rRNA (pseudouridine-N3-)-methyltransferase activity"/>
    <property type="evidence" value="ECO:0007669"/>
    <property type="project" value="UniProtKB-UniRule"/>
</dbReference>
<dbReference type="EC" id="2.1.1.177" evidence="6"/>
<dbReference type="PIRSF" id="PIRSF004505">
    <property type="entry name" value="MT_bac"/>
    <property type="match status" value="1"/>
</dbReference>
<dbReference type="GO" id="GO:0005737">
    <property type="term" value="C:cytoplasm"/>
    <property type="evidence" value="ECO:0007669"/>
    <property type="project" value="UniProtKB-SubCell"/>
</dbReference>
<reference evidence="7" key="1">
    <citation type="submission" date="2013-06" db="EMBL/GenBank/DDBJ databases">
        <authorList>
            <person name="Weinstock G."/>
            <person name="Sodergren E."/>
            <person name="Clifton S."/>
            <person name="Fulton L."/>
            <person name="Fulton B."/>
            <person name="Courtney L."/>
            <person name="Fronick C."/>
            <person name="Harrison M."/>
            <person name="Strong C."/>
            <person name="Farmer C."/>
            <person name="Delahaunty K."/>
            <person name="Markovic C."/>
            <person name="Hall O."/>
            <person name="Minx P."/>
            <person name="Tomlinson C."/>
            <person name="Mitreva M."/>
            <person name="Nelson J."/>
            <person name="Hou S."/>
            <person name="Wollam A."/>
            <person name="Pepin K.H."/>
            <person name="Johnson M."/>
            <person name="Bhonagiri V."/>
            <person name="Nash W.E."/>
            <person name="Warren W."/>
            <person name="Chinwalla A."/>
            <person name="Mardis E.R."/>
            <person name="Wilson R.K."/>
        </authorList>
    </citation>
    <scope>NUCLEOTIDE SEQUENCE [LARGE SCALE GENOMIC DNA]</scope>
    <source>
        <strain evidence="7">ATCC 49176</strain>
    </source>
</reference>
<dbReference type="Pfam" id="PF02590">
    <property type="entry name" value="SPOUT_MTase"/>
    <property type="match status" value="1"/>
</dbReference>
<accession>W1Q5C0</accession>
<sequence length="167" mass="18868">MIMVGGMRMQIEIICVGKLKEKYLKQGIAEYTKRLGAYANLSIVEVADEATAEKMSTLEIEQVLDKEADRIEARLDAGRQVIVLAIEGDLISSEDLAQRLDRMALHGQSKVSFIIGGSLGLAERLKQKAQWRVSFGRITLPHQLMRLVLVEQIYRAFRIMKGHAYHK</sequence>
<keyword evidence="1 6" id="KW-0698">rRNA processing</keyword>
<dbReference type="NCBIfam" id="NF000985">
    <property type="entry name" value="PRK00103.1-3"/>
    <property type="match status" value="1"/>
</dbReference>
<organism evidence="7 8">
    <name type="scientific">Abiotrophia defectiva ATCC 49176</name>
    <dbReference type="NCBI Taxonomy" id="592010"/>
    <lineage>
        <taxon>Bacteria</taxon>
        <taxon>Bacillati</taxon>
        <taxon>Bacillota</taxon>
        <taxon>Bacilli</taxon>
        <taxon>Lactobacillales</taxon>
        <taxon>Aerococcaceae</taxon>
        <taxon>Abiotrophia</taxon>
    </lineage>
</organism>
<dbReference type="HOGENOM" id="CLU_100552_0_0_9"/>
<feature type="binding site" evidence="6">
    <location>
        <position position="116"/>
    </location>
    <ligand>
        <name>S-adenosyl-L-methionine</name>
        <dbReference type="ChEBI" id="CHEBI:59789"/>
    </ligand>
</feature>
<gene>
    <name evidence="6" type="primary">rlmH</name>
    <name evidence="7" type="ORF">GCWU000182_001602</name>
</gene>
<comment type="subcellular location">
    <subcellularLocation>
        <location evidence="6">Cytoplasm</location>
    </subcellularLocation>
</comment>
<dbReference type="InterPro" id="IPR003742">
    <property type="entry name" value="RlmH-like"/>
</dbReference>
<feature type="binding site" evidence="6">
    <location>
        <begin position="135"/>
        <end position="140"/>
    </location>
    <ligand>
        <name>S-adenosyl-L-methionine</name>
        <dbReference type="ChEBI" id="CHEBI:59789"/>
    </ligand>
</feature>
<name>W1Q5C0_ABIDE</name>
<dbReference type="InterPro" id="IPR029026">
    <property type="entry name" value="tRNA_m1G_MTases_N"/>
</dbReference>
<evidence type="ECO:0000256" key="4">
    <source>
        <dbReference type="ARBA" id="ARBA00022691"/>
    </source>
</evidence>
<dbReference type="EMBL" id="ACIN03000014">
    <property type="protein sequence ID" value="ESK65059.1"/>
    <property type="molecule type" value="Genomic_DNA"/>
</dbReference>